<name>A0A916WLJ6_9HYPH</name>
<evidence type="ECO:0000313" key="1">
    <source>
        <dbReference type="EMBL" id="GGB11701.1"/>
    </source>
</evidence>
<dbReference type="AlphaFoldDB" id="A0A916WLJ6"/>
<comment type="caution">
    <text evidence="1">The sequence shown here is derived from an EMBL/GenBank/DDBJ whole genome shotgun (WGS) entry which is preliminary data.</text>
</comment>
<protein>
    <submittedName>
        <fullName evidence="1">Uncharacterized protein</fullName>
    </submittedName>
</protein>
<dbReference type="Proteomes" id="UP000646478">
    <property type="component" value="Unassembled WGS sequence"/>
</dbReference>
<proteinExistence type="predicted"/>
<gene>
    <name evidence="1" type="ORF">GCM10011491_44490</name>
</gene>
<organism evidence="1 2">
    <name type="scientific">Brucella endophytica</name>
    <dbReference type="NCBI Taxonomy" id="1963359"/>
    <lineage>
        <taxon>Bacteria</taxon>
        <taxon>Pseudomonadati</taxon>
        <taxon>Pseudomonadota</taxon>
        <taxon>Alphaproteobacteria</taxon>
        <taxon>Hyphomicrobiales</taxon>
        <taxon>Brucellaceae</taxon>
        <taxon>Brucella/Ochrobactrum group</taxon>
        <taxon>Brucella</taxon>
    </lineage>
</organism>
<keyword evidence="2" id="KW-1185">Reference proteome</keyword>
<evidence type="ECO:0000313" key="2">
    <source>
        <dbReference type="Proteomes" id="UP000646478"/>
    </source>
</evidence>
<dbReference type="RefSeq" id="WP_188826361.1">
    <property type="nucleotide sequence ID" value="NZ_BMHH01000035.1"/>
</dbReference>
<sequence length="270" mass="29476">MRQLGFETVFTAQSPKGPGLRIDLKAAYEAAKLLDTVPDGSLKPALALFAAINKTAGPARPSASGPRQLFFSLSEPVASKGWRIAMLLNLVDNATFDNDGGPVSEIVQRVTVESDALAGRNWADIAGELDARKNEARKTMTEVLPPDYEVHEDLGRQWPADGREWMFKIRLHPARPLTTDEITRSRSLVESIDSLMAWTAFETEKTPYEILSSGVVPYPVEVIAEADTVGIELEMPPSGMALPAVLMEEAVSAVSGSKPRSWDIDIEEGW</sequence>
<accession>A0A916WLJ6</accession>
<reference evidence="1" key="1">
    <citation type="journal article" date="2014" name="Int. J. Syst. Evol. Microbiol.">
        <title>Complete genome sequence of Corynebacterium casei LMG S-19264T (=DSM 44701T), isolated from a smear-ripened cheese.</title>
        <authorList>
            <consortium name="US DOE Joint Genome Institute (JGI-PGF)"/>
            <person name="Walter F."/>
            <person name="Albersmeier A."/>
            <person name="Kalinowski J."/>
            <person name="Ruckert C."/>
        </authorList>
    </citation>
    <scope>NUCLEOTIDE SEQUENCE</scope>
    <source>
        <strain evidence="1">CGMCC 1.15082</strain>
    </source>
</reference>
<reference evidence="1" key="2">
    <citation type="submission" date="2020-09" db="EMBL/GenBank/DDBJ databases">
        <authorList>
            <person name="Sun Q."/>
            <person name="Zhou Y."/>
        </authorList>
    </citation>
    <scope>NUCLEOTIDE SEQUENCE</scope>
    <source>
        <strain evidence="1">CGMCC 1.15082</strain>
    </source>
</reference>
<dbReference type="EMBL" id="BMHH01000035">
    <property type="protein sequence ID" value="GGB11701.1"/>
    <property type="molecule type" value="Genomic_DNA"/>
</dbReference>